<evidence type="ECO:0000313" key="2">
    <source>
        <dbReference type="EMBL" id="TXD33092.1"/>
    </source>
</evidence>
<dbReference type="SUPFAM" id="SSF52540">
    <property type="entry name" value="P-loop containing nucleoside triphosphate hydrolases"/>
    <property type="match status" value="1"/>
</dbReference>
<dbReference type="GO" id="GO:0016887">
    <property type="term" value="F:ATP hydrolysis activity"/>
    <property type="evidence" value="ECO:0007669"/>
    <property type="project" value="InterPro"/>
</dbReference>
<keyword evidence="2" id="KW-0067">ATP-binding</keyword>
<dbReference type="RefSeq" id="WP_146975925.1">
    <property type="nucleotide sequence ID" value="NZ_VOSL01000096.1"/>
</dbReference>
<proteinExistence type="predicted"/>
<protein>
    <submittedName>
        <fullName evidence="2">ATP-binding cassette domain-containing protein</fullName>
    </submittedName>
</protein>
<name>A0A5C6X6C0_9DELT</name>
<dbReference type="EMBL" id="VOSL01000096">
    <property type="protein sequence ID" value="TXD33092.1"/>
    <property type="molecule type" value="Genomic_DNA"/>
</dbReference>
<dbReference type="InterPro" id="IPR003439">
    <property type="entry name" value="ABC_transporter-like_ATP-bd"/>
</dbReference>
<dbReference type="Proteomes" id="UP000321046">
    <property type="component" value="Unassembled WGS sequence"/>
</dbReference>
<feature type="non-terminal residue" evidence="2">
    <location>
        <position position="1"/>
    </location>
</feature>
<organism evidence="2 3">
    <name type="scientific">Lujinxingia vulgaris</name>
    <dbReference type="NCBI Taxonomy" id="2600176"/>
    <lineage>
        <taxon>Bacteria</taxon>
        <taxon>Deltaproteobacteria</taxon>
        <taxon>Bradymonadales</taxon>
        <taxon>Lujinxingiaceae</taxon>
        <taxon>Lujinxingia</taxon>
    </lineage>
</organism>
<dbReference type="Gene3D" id="3.40.50.300">
    <property type="entry name" value="P-loop containing nucleotide triphosphate hydrolases"/>
    <property type="match status" value="1"/>
</dbReference>
<comment type="caution">
    <text evidence="2">The sequence shown here is derived from an EMBL/GenBank/DDBJ whole genome shotgun (WGS) entry which is preliminary data.</text>
</comment>
<reference evidence="2 3" key="1">
    <citation type="submission" date="2019-08" db="EMBL/GenBank/DDBJ databases">
        <title>Bradymonadales sp. TMQ2.</title>
        <authorList>
            <person name="Liang Q."/>
        </authorList>
    </citation>
    <scope>NUCLEOTIDE SEQUENCE [LARGE SCALE GENOMIC DNA]</scope>
    <source>
        <strain evidence="2 3">TMQ2</strain>
    </source>
</reference>
<keyword evidence="2" id="KW-0547">Nucleotide-binding</keyword>
<dbReference type="Pfam" id="PF00005">
    <property type="entry name" value="ABC_tran"/>
    <property type="match status" value="1"/>
</dbReference>
<dbReference type="GO" id="GO:0022857">
    <property type="term" value="F:transmembrane transporter activity"/>
    <property type="evidence" value="ECO:0007669"/>
    <property type="project" value="TreeGrafter"/>
</dbReference>
<dbReference type="InterPro" id="IPR015854">
    <property type="entry name" value="ABC_transpr_LolD-like"/>
</dbReference>
<dbReference type="OrthoDB" id="9809450at2"/>
<dbReference type="AlphaFoldDB" id="A0A5C6X6C0"/>
<dbReference type="PANTHER" id="PTHR24220">
    <property type="entry name" value="IMPORT ATP-BINDING PROTEIN"/>
    <property type="match status" value="1"/>
</dbReference>
<dbReference type="GO" id="GO:0005524">
    <property type="term" value="F:ATP binding"/>
    <property type="evidence" value="ECO:0007669"/>
    <property type="project" value="UniProtKB-KW"/>
</dbReference>
<evidence type="ECO:0000313" key="3">
    <source>
        <dbReference type="Proteomes" id="UP000321046"/>
    </source>
</evidence>
<sequence>PRALRALASVGLGARADHTPAELSGGQQQRVAIARALVTEPTLLLADEPTGNLDTTTTLEVIELLKTLNREQGITIVLVTHEPEVAQHAQRVLWFVDGTLRADGTPAEVLA</sequence>
<evidence type="ECO:0000259" key="1">
    <source>
        <dbReference type="Pfam" id="PF00005"/>
    </source>
</evidence>
<dbReference type="GO" id="GO:0005886">
    <property type="term" value="C:plasma membrane"/>
    <property type="evidence" value="ECO:0007669"/>
    <property type="project" value="TreeGrafter"/>
</dbReference>
<feature type="domain" description="ABC transporter" evidence="1">
    <location>
        <begin position="3"/>
        <end position="50"/>
    </location>
</feature>
<dbReference type="InterPro" id="IPR027417">
    <property type="entry name" value="P-loop_NTPase"/>
</dbReference>
<dbReference type="PANTHER" id="PTHR24220:SF86">
    <property type="entry name" value="ABC TRANSPORTER ABCH.1"/>
    <property type="match status" value="1"/>
</dbReference>
<accession>A0A5C6X6C0</accession>
<gene>
    <name evidence="2" type="ORF">FRC96_16100</name>
</gene>